<dbReference type="Gene3D" id="1.10.8.60">
    <property type="match status" value="1"/>
</dbReference>
<dbReference type="InterPro" id="IPR027417">
    <property type="entry name" value="P-loop_NTPase"/>
</dbReference>
<sequence length="122" mass="13706">MLPYEEQECAEILRIRSEEEDIEITPPALALLAKIAAETSIRYAMYCMTTTAVLCGQRKGTRVEIDDVKRAYLLFMDSRRSAQYLLAHADDYMMSEVDGQTDETTPHTTDASKEPPSSPSPN</sequence>
<gene>
    <name evidence="11" type="primary">RUVBL2_1</name>
    <name evidence="11" type="ORF">F1559_004662</name>
</gene>
<dbReference type="Pfam" id="PF17856">
    <property type="entry name" value="TIP49_C"/>
    <property type="match status" value="1"/>
</dbReference>
<dbReference type="FunFam" id="1.10.8.60:FF:000010">
    <property type="entry name" value="RuvB-like helicase"/>
    <property type="match status" value="1"/>
</dbReference>
<evidence type="ECO:0000256" key="6">
    <source>
        <dbReference type="ARBA" id="ARBA00022840"/>
    </source>
</evidence>
<evidence type="ECO:0000313" key="12">
    <source>
        <dbReference type="Proteomes" id="UP000530660"/>
    </source>
</evidence>
<name>A0A7J7IS31_9RHOD</name>
<dbReference type="SUPFAM" id="SSF52540">
    <property type="entry name" value="P-loop containing nucleoside triphosphate hydrolases"/>
    <property type="match status" value="1"/>
</dbReference>
<evidence type="ECO:0000259" key="10">
    <source>
        <dbReference type="Pfam" id="PF17856"/>
    </source>
</evidence>
<evidence type="ECO:0000256" key="8">
    <source>
        <dbReference type="RuleBase" id="RU363048"/>
    </source>
</evidence>
<dbReference type="EMBL" id="VWRR01000001">
    <property type="protein sequence ID" value="KAF6005357.1"/>
    <property type="molecule type" value="Genomic_DNA"/>
</dbReference>
<keyword evidence="4 8" id="KW-0378">Hydrolase</keyword>
<evidence type="ECO:0000256" key="4">
    <source>
        <dbReference type="ARBA" id="ARBA00022801"/>
    </source>
</evidence>
<organism evidence="11 12">
    <name type="scientific">Cyanidiococcus yangmingshanensis</name>
    <dbReference type="NCBI Taxonomy" id="2690220"/>
    <lineage>
        <taxon>Eukaryota</taxon>
        <taxon>Rhodophyta</taxon>
        <taxon>Bangiophyceae</taxon>
        <taxon>Cyanidiales</taxon>
        <taxon>Cyanidiaceae</taxon>
        <taxon>Cyanidiococcus</taxon>
    </lineage>
</organism>
<feature type="domain" description="RuvB-like AAA-lid" evidence="10">
    <location>
        <begin position="12"/>
        <end position="77"/>
    </location>
</feature>
<dbReference type="InterPro" id="IPR041048">
    <property type="entry name" value="RuvB-like_C"/>
</dbReference>
<protein>
    <recommendedName>
        <fullName evidence="8">RuvB-like helicase</fullName>
        <ecNumber evidence="8">3.6.4.12</ecNumber>
    </recommendedName>
</protein>
<dbReference type="GO" id="GO:0005524">
    <property type="term" value="F:ATP binding"/>
    <property type="evidence" value="ECO:0007669"/>
    <property type="project" value="UniProtKB-KW"/>
</dbReference>
<keyword evidence="6 8" id="KW-0067">ATP-binding</keyword>
<keyword evidence="5 8" id="KW-0347">Helicase</keyword>
<dbReference type="InterPro" id="IPR027238">
    <property type="entry name" value="RuvB-like"/>
</dbReference>
<evidence type="ECO:0000256" key="3">
    <source>
        <dbReference type="ARBA" id="ARBA00022741"/>
    </source>
</evidence>
<keyword evidence="3 8" id="KW-0547">Nucleotide-binding</keyword>
<evidence type="ECO:0000256" key="5">
    <source>
        <dbReference type="ARBA" id="ARBA00022806"/>
    </source>
</evidence>
<reference evidence="11 12" key="1">
    <citation type="journal article" date="2020" name="J. Phycol.">
        <title>Comparative genome analysis reveals Cyanidiococcus gen. nov., a new extremophilic red algal genus sister to Cyanidioschyzon (Cyanidioschyzonaceae, Rhodophyta).</title>
        <authorList>
            <person name="Liu S.-L."/>
            <person name="Chiang Y.-R."/>
            <person name="Yoon H.S."/>
            <person name="Fu H.-Y."/>
        </authorList>
    </citation>
    <scope>NUCLEOTIDE SEQUENCE [LARGE SCALE GENOMIC DNA]</scope>
    <source>
        <strain evidence="11 12">THAL066</strain>
    </source>
</reference>
<proteinExistence type="inferred from homology"/>
<dbReference type="PANTHER" id="PTHR11093">
    <property type="entry name" value="RUVB-RELATED REPTIN AND PONTIN"/>
    <property type="match status" value="1"/>
</dbReference>
<evidence type="ECO:0000313" key="11">
    <source>
        <dbReference type="EMBL" id="KAF6005357.1"/>
    </source>
</evidence>
<keyword evidence="8" id="KW-0804">Transcription</keyword>
<comment type="subcellular location">
    <subcellularLocation>
        <location evidence="1">Nucleus</location>
    </subcellularLocation>
</comment>
<evidence type="ECO:0000256" key="1">
    <source>
        <dbReference type="ARBA" id="ARBA00004123"/>
    </source>
</evidence>
<evidence type="ECO:0000256" key="9">
    <source>
        <dbReference type="SAM" id="MobiDB-lite"/>
    </source>
</evidence>
<keyword evidence="7 8" id="KW-0539">Nucleus</keyword>
<dbReference type="OrthoDB" id="10060499at2759"/>
<dbReference type="GO" id="GO:0005634">
    <property type="term" value="C:nucleus"/>
    <property type="evidence" value="ECO:0007669"/>
    <property type="project" value="UniProtKB-SubCell"/>
</dbReference>
<keyword evidence="12" id="KW-1185">Reference proteome</keyword>
<feature type="region of interest" description="Disordered" evidence="9">
    <location>
        <begin position="96"/>
        <end position="122"/>
    </location>
</feature>
<dbReference type="Proteomes" id="UP000530660">
    <property type="component" value="Unassembled WGS sequence"/>
</dbReference>
<comment type="catalytic activity">
    <reaction evidence="8">
        <text>ATP + H2O = ADP + phosphate + H(+)</text>
        <dbReference type="Rhea" id="RHEA:13065"/>
        <dbReference type="ChEBI" id="CHEBI:15377"/>
        <dbReference type="ChEBI" id="CHEBI:15378"/>
        <dbReference type="ChEBI" id="CHEBI:30616"/>
        <dbReference type="ChEBI" id="CHEBI:43474"/>
        <dbReference type="ChEBI" id="CHEBI:456216"/>
        <dbReference type="EC" id="3.6.4.12"/>
    </reaction>
</comment>
<comment type="caution">
    <text evidence="11">The sequence shown here is derived from an EMBL/GenBank/DDBJ whole genome shotgun (WGS) entry which is preliminary data.</text>
</comment>
<keyword evidence="8" id="KW-0805">Transcription regulation</keyword>
<evidence type="ECO:0000256" key="2">
    <source>
        <dbReference type="ARBA" id="ARBA00007519"/>
    </source>
</evidence>
<dbReference type="GO" id="GO:0016787">
    <property type="term" value="F:hydrolase activity"/>
    <property type="evidence" value="ECO:0007669"/>
    <property type="project" value="UniProtKB-KW"/>
</dbReference>
<dbReference type="GO" id="GO:0003678">
    <property type="term" value="F:DNA helicase activity"/>
    <property type="evidence" value="ECO:0007669"/>
    <property type="project" value="UniProtKB-EC"/>
</dbReference>
<comment type="similarity">
    <text evidence="2 8">Belongs to the RuvB family.</text>
</comment>
<dbReference type="EC" id="3.6.4.12" evidence="8"/>
<evidence type="ECO:0000256" key="7">
    <source>
        <dbReference type="ARBA" id="ARBA00023242"/>
    </source>
</evidence>
<accession>A0A7J7IS31</accession>
<dbReference type="AlphaFoldDB" id="A0A7J7IS31"/>